<gene>
    <name evidence="3" type="ORF">BSTOLATCC_MIC3742</name>
</gene>
<dbReference type="EMBL" id="CAJZBQ010000004">
    <property type="protein sequence ID" value="CAG9311453.1"/>
    <property type="molecule type" value="Genomic_DNA"/>
</dbReference>
<dbReference type="InterPro" id="IPR036915">
    <property type="entry name" value="Cyclin-like_sf"/>
</dbReference>
<keyword evidence="4" id="KW-1185">Reference proteome</keyword>
<dbReference type="SMART" id="SM00385">
    <property type="entry name" value="CYCLIN"/>
    <property type="match status" value="1"/>
</dbReference>
<protein>
    <recommendedName>
        <fullName evidence="2">Cyclin-like domain-containing protein</fullName>
    </recommendedName>
</protein>
<evidence type="ECO:0000313" key="4">
    <source>
        <dbReference type="Proteomes" id="UP001162131"/>
    </source>
</evidence>
<evidence type="ECO:0000259" key="2">
    <source>
        <dbReference type="SMART" id="SM00385"/>
    </source>
</evidence>
<dbReference type="SUPFAM" id="SSF47954">
    <property type="entry name" value="Cyclin-like"/>
    <property type="match status" value="1"/>
</dbReference>
<comment type="caution">
    <text evidence="3">The sequence shown here is derived from an EMBL/GenBank/DDBJ whole genome shotgun (WGS) entry which is preliminary data.</text>
</comment>
<sequence length="297" mass="34040">MQLEQSIDCTLQEWTDLKLNNLRIDRKQRITEDIFSSLKLGEAESITGTCLAKHSITAELRSRMIDWMIEVLAQYRTSGQTFFLAVKIMDKYFQKCTESLPATKLHLVGVTSMFIASKFEDIYSLRLKIVYEKIAHKRLSEKSIRKMEQKILRTLKFDLAIPNCADFLGYLCEIVNPSLAIRRTAELILVLLQIYYNTGLLPSQEATAALIIAANSLRQERLVPKILDASECSEFDMAFVVDRILRGIYDFPRNLGSFKSAMKFLGFSLILRTPGPLFVFEDLDVQADQEQLLTIFN</sequence>
<dbReference type="AlphaFoldDB" id="A0AAU9IT37"/>
<evidence type="ECO:0000256" key="1">
    <source>
        <dbReference type="RuleBase" id="RU000383"/>
    </source>
</evidence>
<feature type="domain" description="Cyclin-like" evidence="2">
    <location>
        <begin position="66"/>
        <end position="153"/>
    </location>
</feature>
<dbReference type="Gene3D" id="1.10.472.10">
    <property type="entry name" value="Cyclin-like"/>
    <property type="match status" value="2"/>
</dbReference>
<accession>A0AAU9IT37</accession>
<dbReference type="InterPro" id="IPR039361">
    <property type="entry name" value="Cyclin"/>
</dbReference>
<dbReference type="Proteomes" id="UP001162131">
    <property type="component" value="Unassembled WGS sequence"/>
</dbReference>
<comment type="similarity">
    <text evidence="1">Belongs to the cyclin family.</text>
</comment>
<proteinExistence type="inferred from homology"/>
<dbReference type="InterPro" id="IPR006671">
    <property type="entry name" value="Cyclin_N"/>
</dbReference>
<dbReference type="InterPro" id="IPR013763">
    <property type="entry name" value="Cyclin-like_dom"/>
</dbReference>
<name>A0AAU9IT37_9CILI</name>
<reference evidence="3" key="1">
    <citation type="submission" date="2021-09" db="EMBL/GenBank/DDBJ databases">
        <authorList>
            <consortium name="AG Swart"/>
            <person name="Singh M."/>
            <person name="Singh A."/>
            <person name="Seah K."/>
            <person name="Emmerich C."/>
        </authorList>
    </citation>
    <scope>NUCLEOTIDE SEQUENCE</scope>
    <source>
        <strain evidence="3">ATCC30299</strain>
    </source>
</reference>
<dbReference type="FunFam" id="1.10.472.10:FF:000089">
    <property type="entry name" value="Cyclin, N-terminal domain containing protein"/>
    <property type="match status" value="1"/>
</dbReference>
<keyword evidence="1" id="KW-0195">Cyclin</keyword>
<organism evidence="3 4">
    <name type="scientific">Blepharisma stoltei</name>
    <dbReference type="NCBI Taxonomy" id="1481888"/>
    <lineage>
        <taxon>Eukaryota</taxon>
        <taxon>Sar</taxon>
        <taxon>Alveolata</taxon>
        <taxon>Ciliophora</taxon>
        <taxon>Postciliodesmatophora</taxon>
        <taxon>Heterotrichea</taxon>
        <taxon>Heterotrichida</taxon>
        <taxon>Blepharismidae</taxon>
        <taxon>Blepharisma</taxon>
    </lineage>
</organism>
<evidence type="ECO:0000313" key="3">
    <source>
        <dbReference type="EMBL" id="CAG9311453.1"/>
    </source>
</evidence>
<dbReference type="Pfam" id="PF00134">
    <property type="entry name" value="Cyclin_N"/>
    <property type="match status" value="1"/>
</dbReference>
<dbReference type="PANTHER" id="PTHR10177">
    <property type="entry name" value="CYCLINS"/>
    <property type="match status" value="1"/>
</dbReference>